<evidence type="ECO:0000313" key="1">
    <source>
        <dbReference type="EMBL" id="PRQ42554.1"/>
    </source>
</evidence>
<sequence length="49" mass="5725">MLHILILCAGESLRFGIYWVLLTVGVETKHCFQCFDSSFVLVFCWGFFF</sequence>
<evidence type="ECO:0000313" key="2">
    <source>
        <dbReference type="Proteomes" id="UP000238479"/>
    </source>
</evidence>
<name>A0A2P6R7Y9_ROSCH</name>
<dbReference type="AlphaFoldDB" id="A0A2P6R7Y9"/>
<comment type="caution">
    <text evidence="1">The sequence shown here is derived from an EMBL/GenBank/DDBJ whole genome shotgun (WGS) entry which is preliminary data.</text>
</comment>
<keyword evidence="2" id="KW-1185">Reference proteome</keyword>
<dbReference type="Proteomes" id="UP000238479">
    <property type="component" value="Chromosome 3"/>
</dbReference>
<proteinExistence type="predicted"/>
<protein>
    <submittedName>
        <fullName evidence="1">Uncharacterized protein</fullName>
    </submittedName>
</protein>
<dbReference type="EMBL" id="PDCK01000041">
    <property type="protein sequence ID" value="PRQ42554.1"/>
    <property type="molecule type" value="Genomic_DNA"/>
</dbReference>
<accession>A0A2P6R7Y9</accession>
<reference evidence="1 2" key="1">
    <citation type="journal article" date="2018" name="Nat. Genet.">
        <title>The Rosa genome provides new insights in the design of modern roses.</title>
        <authorList>
            <person name="Bendahmane M."/>
        </authorList>
    </citation>
    <scope>NUCLEOTIDE SEQUENCE [LARGE SCALE GENOMIC DNA]</scope>
    <source>
        <strain evidence="2">cv. Old Blush</strain>
    </source>
</reference>
<organism evidence="1 2">
    <name type="scientific">Rosa chinensis</name>
    <name type="common">China rose</name>
    <dbReference type="NCBI Taxonomy" id="74649"/>
    <lineage>
        <taxon>Eukaryota</taxon>
        <taxon>Viridiplantae</taxon>
        <taxon>Streptophyta</taxon>
        <taxon>Embryophyta</taxon>
        <taxon>Tracheophyta</taxon>
        <taxon>Spermatophyta</taxon>
        <taxon>Magnoliopsida</taxon>
        <taxon>eudicotyledons</taxon>
        <taxon>Gunneridae</taxon>
        <taxon>Pentapetalae</taxon>
        <taxon>rosids</taxon>
        <taxon>fabids</taxon>
        <taxon>Rosales</taxon>
        <taxon>Rosaceae</taxon>
        <taxon>Rosoideae</taxon>
        <taxon>Rosoideae incertae sedis</taxon>
        <taxon>Rosa</taxon>
    </lineage>
</organism>
<dbReference type="Gramene" id="PRQ42554">
    <property type="protein sequence ID" value="PRQ42554"/>
    <property type="gene ID" value="RchiOBHm_Chr3g0458921"/>
</dbReference>
<gene>
    <name evidence="1" type="ORF">RchiOBHm_Chr3g0458921</name>
</gene>